<accession>A0A1C4W825</accession>
<reference evidence="2 3" key="1">
    <citation type="submission" date="2016-06" db="EMBL/GenBank/DDBJ databases">
        <authorList>
            <person name="Kjaerup R.B."/>
            <person name="Dalgaard T.S."/>
            <person name="Juul-Madsen H.R."/>
        </authorList>
    </citation>
    <scope>NUCLEOTIDE SEQUENCE [LARGE SCALE GENOMIC DNA]</scope>
    <source>
        <strain evidence="2 3">DSM 44871</strain>
    </source>
</reference>
<dbReference type="Proteomes" id="UP000249419">
    <property type="component" value="Unassembled WGS sequence"/>
</dbReference>
<reference evidence="1 4" key="2">
    <citation type="submission" date="2018-03" db="EMBL/GenBank/DDBJ databases">
        <title>Defining the species Micromonospora saelicesensis and Micromonospora noduli under the framework of genomics.</title>
        <authorList>
            <person name="Riesco R."/>
            <person name="Trujillo M.E."/>
        </authorList>
    </citation>
    <scope>NUCLEOTIDE SEQUENCE [LARGE SCALE GENOMIC DNA]</scope>
    <source>
        <strain evidence="1 4">PSN13</strain>
    </source>
</reference>
<dbReference type="EMBL" id="FMCR01000002">
    <property type="protein sequence ID" value="SCE92345.1"/>
    <property type="molecule type" value="Genomic_DNA"/>
</dbReference>
<organism evidence="2 3">
    <name type="scientific">Micromonospora saelicesensis</name>
    <dbReference type="NCBI Taxonomy" id="285676"/>
    <lineage>
        <taxon>Bacteria</taxon>
        <taxon>Bacillati</taxon>
        <taxon>Actinomycetota</taxon>
        <taxon>Actinomycetes</taxon>
        <taxon>Micromonosporales</taxon>
        <taxon>Micromonosporaceae</taxon>
        <taxon>Micromonospora</taxon>
    </lineage>
</organism>
<evidence type="ECO:0000313" key="3">
    <source>
        <dbReference type="Proteomes" id="UP000198864"/>
    </source>
</evidence>
<evidence type="ECO:0000313" key="1">
    <source>
        <dbReference type="EMBL" id="RAO39105.1"/>
    </source>
</evidence>
<sequence>MSRYSMDEREAFLAMSRFVWQFANRAGDDLLTLLGDIGIEADGGTADPAAWNDWLACVRSVVDGAEDPAGGSAG</sequence>
<proteinExistence type="predicted"/>
<dbReference type="EMBL" id="PYAG01000001">
    <property type="protein sequence ID" value="RAO39105.1"/>
    <property type="molecule type" value="Genomic_DNA"/>
</dbReference>
<dbReference type="AlphaFoldDB" id="A0A1C4W825"/>
<gene>
    <name evidence="2" type="ORF">GA0070561_2460</name>
    <name evidence="1" type="ORF">PSN13_00129</name>
</gene>
<evidence type="ECO:0000313" key="4">
    <source>
        <dbReference type="Proteomes" id="UP000249419"/>
    </source>
</evidence>
<dbReference type="Proteomes" id="UP000198864">
    <property type="component" value="Unassembled WGS sequence"/>
</dbReference>
<evidence type="ECO:0000313" key="2">
    <source>
        <dbReference type="EMBL" id="SCE92345.1"/>
    </source>
</evidence>
<name>A0A1C4W825_9ACTN</name>
<protein>
    <submittedName>
        <fullName evidence="2">Uncharacterized protein</fullName>
    </submittedName>
</protein>
<dbReference type="RefSeq" id="WP_091398961.1">
    <property type="nucleotide sequence ID" value="NZ_CP192017.1"/>
</dbReference>